<dbReference type="AlphaFoldDB" id="A0A336JR56"/>
<name>A0A336JR56_9BRAD</name>
<evidence type="ECO:0000313" key="1">
    <source>
        <dbReference type="EMBL" id="RED30378.1"/>
    </source>
</evidence>
<evidence type="ECO:0000313" key="3">
    <source>
        <dbReference type="Proteomes" id="UP000252631"/>
    </source>
</evidence>
<keyword evidence="4" id="KW-1185">Reference proteome</keyword>
<dbReference type="EMBL" id="UFQQ01000017">
    <property type="protein sequence ID" value="SSW92247.1"/>
    <property type="molecule type" value="Genomic_DNA"/>
</dbReference>
<sequence>MVVWLLIFFSGATGFIIEIKPIVEKSWNGKKQCVLLDCTL</sequence>
<organism evidence="2 3">
    <name type="scientific">Rhodopseudomonas pentothenatexigens</name>
    <dbReference type="NCBI Taxonomy" id="999699"/>
    <lineage>
        <taxon>Bacteria</taxon>
        <taxon>Pseudomonadati</taxon>
        <taxon>Pseudomonadota</taxon>
        <taxon>Alphaproteobacteria</taxon>
        <taxon>Hyphomicrobiales</taxon>
        <taxon>Nitrobacteraceae</taxon>
        <taxon>Rhodopseudomonas</taxon>
    </lineage>
</organism>
<evidence type="ECO:0000313" key="4">
    <source>
        <dbReference type="Proteomes" id="UP000256343"/>
    </source>
</evidence>
<dbReference type="Proteomes" id="UP000256343">
    <property type="component" value="Unassembled WGS sequence"/>
</dbReference>
<reference evidence="2 3" key="1">
    <citation type="submission" date="2017-08" db="EMBL/GenBank/DDBJ databases">
        <authorList>
            <person name="de Groot N.N."/>
        </authorList>
    </citation>
    <scope>NUCLEOTIDE SEQUENCE [LARGE SCALE GENOMIC DNA]</scope>
    <source>
        <strain evidence="2 3">JA575</strain>
    </source>
</reference>
<accession>A0A336JR56</accession>
<reference evidence="1 4" key="2">
    <citation type="submission" date="2018-07" db="EMBL/GenBank/DDBJ databases">
        <title>Genomic Encyclopedia of Archaeal and Bacterial Type Strains, Phase II (KMG-II): from individual species to whole genera.</title>
        <authorList>
            <person name="Goeker M."/>
        </authorList>
    </citation>
    <scope>NUCLEOTIDE SEQUENCE [LARGE SCALE GENOMIC DNA]</scope>
    <source>
        <strain evidence="1 4">JA575</strain>
    </source>
</reference>
<proteinExistence type="predicted"/>
<dbReference type="EMBL" id="QRDT01000017">
    <property type="protein sequence ID" value="RED30378.1"/>
    <property type="molecule type" value="Genomic_DNA"/>
</dbReference>
<protein>
    <submittedName>
        <fullName evidence="2">Uncharacterized protein</fullName>
    </submittedName>
</protein>
<evidence type="ECO:0000313" key="2">
    <source>
        <dbReference type="EMBL" id="SSW92247.1"/>
    </source>
</evidence>
<dbReference type="Proteomes" id="UP000252631">
    <property type="component" value="Unassembled WGS sequence"/>
</dbReference>
<gene>
    <name evidence="1" type="ORF">BJ125_117106</name>
    <name evidence="2" type="ORF">SAMN05892882_117106</name>
</gene>